<keyword evidence="2" id="KW-1133">Transmembrane helix</keyword>
<evidence type="ECO:0000256" key="1">
    <source>
        <dbReference type="SAM" id="Coils"/>
    </source>
</evidence>
<keyword evidence="1" id="KW-0175">Coiled coil</keyword>
<protein>
    <submittedName>
        <fullName evidence="4">Hypothetical_protein</fullName>
    </submittedName>
</protein>
<feature type="transmembrane region" description="Helical" evidence="2">
    <location>
        <begin position="63"/>
        <end position="86"/>
    </location>
</feature>
<reference evidence="4 5" key="2">
    <citation type="submission" date="2024-07" db="EMBL/GenBank/DDBJ databases">
        <authorList>
            <person name="Akdeniz Z."/>
        </authorList>
    </citation>
    <scope>NUCLEOTIDE SEQUENCE [LARGE SCALE GENOMIC DNA]</scope>
</reference>
<name>A0AA86QPI6_9EUKA</name>
<accession>A0AA86QPI6</accession>
<keyword evidence="2" id="KW-0812">Transmembrane</keyword>
<sequence length="808" mass="95074">MGIKGEIFCSGYGWLAGYCILLFGYLVLELYRVFKMIALYSAFTLFTRVFSQIQSACSRKSIATFYCALACIYGFCWRLTGFVFYYCVFRVIFAVSGAFVAGCQQIISSCCSFYGTTTCVYLGFGGISYCTSQYLVVQAFCFSSDSLRVPLSLVLDPKFSNHSYKSSVIMKWRYCKRYLVERATNLLLSLYLSLRMQSPLNQIEPQRLKNSQEAQRTDNYGHIDIDAMRQELQRAREANQQLLLRNQQLEQQMRQTVKVEPATDVHMKQEEHREYSLISIADSISSAVYDQQETAYKAEGTNQCEHTCQDTAFCSPAMDTHNGQDNPVVQHQREDAQYQISNNQYLRALILQFEQISQILDLSFQIEPFVILLKHNLIKYMELNQLNCVINQVNNPLMLCYLVSRLTTIEQNLLWEILASQFGRYCQYIILLFKTLLDATLTDGSQIHINFRQLDNIQFMFNQNIQHKVEVIDKSQDWQKKRIYKWSDYTEFTVAIKDAFRSIFKENYDGHQPSQLCDLINNKVCTSSKQVQQSFWKRVVSTCQKGQDYYLKTYQRLNYNEIKTTTEKMNIVAAWQQVKDDYSDIDSAAKYLNENSFKQYNYYTQCVGDVIRKSQDLKYQKYRDYCIIKNDSQKNFCIQVNQIYKQFTIMEDTLQLHQQQLDDLKAKYYYKLYKTSLIKVLQEELNKNQFMVYELANNPSDKFICYATYTILYDLCTDGVLDYTGQNIYLWRDFAMELSQQLFKATEFDFRDTVTTNFTTAQRYQEYFDQTFKNMTQNQIIDYFDMIHAVFYELNLDNNDDKNKSQSE</sequence>
<evidence type="ECO:0000313" key="4">
    <source>
        <dbReference type="EMBL" id="CAL5984123.1"/>
    </source>
</evidence>
<proteinExistence type="predicted"/>
<dbReference type="Proteomes" id="UP001642409">
    <property type="component" value="Unassembled WGS sequence"/>
</dbReference>
<feature type="transmembrane region" description="Helical" evidence="2">
    <location>
        <begin position="33"/>
        <end position="51"/>
    </location>
</feature>
<dbReference type="EMBL" id="CATOUU010000931">
    <property type="protein sequence ID" value="CAI9960577.1"/>
    <property type="molecule type" value="Genomic_DNA"/>
</dbReference>
<feature type="coiled-coil region" evidence="1">
    <location>
        <begin position="225"/>
        <end position="259"/>
    </location>
</feature>
<reference evidence="3" key="1">
    <citation type="submission" date="2023-06" db="EMBL/GenBank/DDBJ databases">
        <authorList>
            <person name="Kurt Z."/>
        </authorList>
    </citation>
    <scope>NUCLEOTIDE SEQUENCE</scope>
</reference>
<comment type="caution">
    <text evidence="3">The sequence shown here is derived from an EMBL/GenBank/DDBJ whole genome shotgun (WGS) entry which is preliminary data.</text>
</comment>
<gene>
    <name evidence="3" type="ORF">HINF_LOCUS48222</name>
    <name evidence="4" type="ORF">HINF_LOCUS7958</name>
</gene>
<evidence type="ECO:0000256" key="2">
    <source>
        <dbReference type="SAM" id="Phobius"/>
    </source>
</evidence>
<keyword evidence="5" id="KW-1185">Reference proteome</keyword>
<organism evidence="3">
    <name type="scientific">Hexamita inflata</name>
    <dbReference type="NCBI Taxonomy" id="28002"/>
    <lineage>
        <taxon>Eukaryota</taxon>
        <taxon>Metamonada</taxon>
        <taxon>Diplomonadida</taxon>
        <taxon>Hexamitidae</taxon>
        <taxon>Hexamitinae</taxon>
        <taxon>Hexamita</taxon>
    </lineage>
</organism>
<feature type="transmembrane region" description="Helical" evidence="2">
    <location>
        <begin position="7"/>
        <end position="27"/>
    </location>
</feature>
<dbReference type="AlphaFoldDB" id="A0AA86QPI6"/>
<dbReference type="EMBL" id="CAXDID020000016">
    <property type="protein sequence ID" value="CAL5984123.1"/>
    <property type="molecule type" value="Genomic_DNA"/>
</dbReference>
<evidence type="ECO:0000313" key="5">
    <source>
        <dbReference type="Proteomes" id="UP001642409"/>
    </source>
</evidence>
<keyword evidence="2" id="KW-0472">Membrane</keyword>
<evidence type="ECO:0000313" key="3">
    <source>
        <dbReference type="EMBL" id="CAI9960577.1"/>
    </source>
</evidence>